<proteinExistence type="predicted"/>
<evidence type="ECO:0000313" key="3">
    <source>
        <dbReference type="Proteomes" id="UP000619295"/>
    </source>
</evidence>
<organism evidence="2 3">
    <name type="scientific">Bosea spartocytisi</name>
    <dbReference type="NCBI Taxonomy" id="2773451"/>
    <lineage>
        <taxon>Bacteria</taxon>
        <taxon>Pseudomonadati</taxon>
        <taxon>Pseudomonadota</taxon>
        <taxon>Alphaproteobacteria</taxon>
        <taxon>Hyphomicrobiales</taxon>
        <taxon>Boseaceae</taxon>
        <taxon>Bosea</taxon>
    </lineage>
</organism>
<keyword evidence="1" id="KW-0472">Membrane</keyword>
<keyword evidence="3" id="KW-1185">Reference proteome</keyword>
<dbReference type="AlphaFoldDB" id="A0A927ED98"/>
<evidence type="ECO:0008006" key="4">
    <source>
        <dbReference type="Google" id="ProtNLM"/>
    </source>
</evidence>
<name>A0A927ED98_9HYPH</name>
<evidence type="ECO:0000313" key="2">
    <source>
        <dbReference type="EMBL" id="MBD3847880.1"/>
    </source>
</evidence>
<dbReference type="Proteomes" id="UP000619295">
    <property type="component" value="Unassembled WGS sequence"/>
</dbReference>
<gene>
    <name evidence="2" type="ORF">IED13_19450</name>
</gene>
<feature type="transmembrane region" description="Helical" evidence="1">
    <location>
        <begin position="180"/>
        <end position="200"/>
    </location>
</feature>
<dbReference type="InterPro" id="IPR025333">
    <property type="entry name" value="DUF4239"/>
</dbReference>
<sequence length="226" mass="24356">MEAVRLVTGLLVTFAALVLSLQLSTARSAFDSANRNRSLYAAELARLDQCLRNLGPNLAPTRQILSRYVAAVIASTWPAEPAPSVAGMPDTRRMSVRGEDAVLAGMLNEVGLAIDTTAPAPDLSPVLQRCRADYARVQESRWAVIEDTNGPQSGLFLGIISFWLALVFLSFGLQVPRRRVSGIVLAIGVVSVASVMFVIVDLALPYQGLFGIRSLAMREALADMSR</sequence>
<keyword evidence="1" id="KW-0812">Transmembrane</keyword>
<dbReference type="Pfam" id="PF14023">
    <property type="entry name" value="Bestrophin-like"/>
    <property type="match status" value="1"/>
</dbReference>
<dbReference type="RefSeq" id="WP_185747840.1">
    <property type="nucleotide sequence ID" value="NZ_JAOAOR010000001.1"/>
</dbReference>
<dbReference type="EMBL" id="JACXWY010000013">
    <property type="protein sequence ID" value="MBD3847880.1"/>
    <property type="molecule type" value="Genomic_DNA"/>
</dbReference>
<keyword evidence="1" id="KW-1133">Transmembrane helix</keyword>
<protein>
    <recommendedName>
        <fullName evidence="4">DUF4239 domain-containing protein</fullName>
    </recommendedName>
</protein>
<reference evidence="2" key="1">
    <citation type="submission" date="2020-09" db="EMBL/GenBank/DDBJ databases">
        <title>Bosea spartocytisi sp. nov. a root nodule endophyte of Spartocytisus supranubius in the high mountain ecosystem fo the Teide National Park (Canary Islands, Spain).</title>
        <authorList>
            <person name="Pulido-Suarez L."/>
            <person name="Peix A."/>
            <person name="Igual J.M."/>
            <person name="Socas-Perez N."/>
            <person name="Velazquez E."/>
            <person name="Flores-Felix J.D."/>
            <person name="Leon-Barrios M."/>
        </authorList>
    </citation>
    <scope>NUCLEOTIDE SEQUENCE</scope>
    <source>
        <strain evidence="2">SSUT16</strain>
    </source>
</reference>
<accession>A0A927ED98</accession>
<evidence type="ECO:0000256" key="1">
    <source>
        <dbReference type="SAM" id="Phobius"/>
    </source>
</evidence>
<feature type="transmembrane region" description="Helical" evidence="1">
    <location>
        <begin position="154"/>
        <end position="173"/>
    </location>
</feature>
<comment type="caution">
    <text evidence="2">The sequence shown here is derived from an EMBL/GenBank/DDBJ whole genome shotgun (WGS) entry which is preliminary data.</text>
</comment>